<name>A0A5J6WXW9_9GAMM</name>
<organism evidence="1 2">
    <name type="scientific">Aeromonas simiae</name>
    <dbReference type="NCBI Taxonomy" id="218936"/>
    <lineage>
        <taxon>Bacteria</taxon>
        <taxon>Pseudomonadati</taxon>
        <taxon>Pseudomonadota</taxon>
        <taxon>Gammaproteobacteria</taxon>
        <taxon>Aeromonadales</taxon>
        <taxon>Aeromonadaceae</taxon>
        <taxon>Aeromonas</taxon>
    </lineage>
</organism>
<proteinExistence type="predicted"/>
<keyword evidence="2" id="KW-1185">Reference proteome</keyword>
<reference evidence="1 2" key="1">
    <citation type="submission" date="2019-05" db="EMBL/GenBank/DDBJ databases">
        <title>OXA-830, a novel chromosomally encoded expanded-spectrum class D beta-lactamase in Aeromonas simiae.</title>
        <authorList>
            <person name="Zhou W."/>
            <person name="Chen Q."/>
        </authorList>
    </citation>
    <scope>NUCLEOTIDE SEQUENCE [LARGE SCALE GENOMIC DNA]</scope>
    <source>
        <strain evidence="1 2">A6</strain>
    </source>
</reference>
<gene>
    <name evidence="1" type="ORF">FE240_14855</name>
</gene>
<dbReference type="Proteomes" id="UP000594034">
    <property type="component" value="Chromosome"/>
</dbReference>
<dbReference type="RefSeq" id="WP_193001987.1">
    <property type="nucleotide sequence ID" value="NZ_CP040449.1"/>
</dbReference>
<protein>
    <submittedName>
        <fullName evidence="1">Prepilin-type N-terminal cleavage/methylation domain-containing protein</fullName>
    </submittedName>
</protein>
<dbReference type="InterPro" id="IPR012902">
    <property type="entry name" value="N_methyl_site"/>
</dbReference>
<evidence type="ECO:0000313" key="2">
    <source>
        <dbReference type="Proteomes" id="UP000594034"/>
    </source>
</evidence>
<dbReference type="AlphaFoldDB" id="A0A5J6WXW9"/>
<evidence type="ECO:0000313" key="1">
    <source>
        <dbReference type="EMBL" id="QFI55852.1"/>
    </source>
</evidence>
<accession>A0A5J6WXW9</accession>
<dbReference type="EMBL" id="CP040449">
    <property type="protein sequence ID" value="QFI55852.1"/>
    <property type="molecule type" value="Genomic_DNA"/>
</dbReference>
<dbReference type="KEGG" id="asim:FE240_14855"/>
<dbReference type="NCBIfam" id="TIGR02532">
    <property type="entry name" value="IV_pilin_GFxxxE"/>
    <property type="match status" value="1"/>
</dbReference>
<sequence length="266" mass="28862">MGRRGFTLVELVMVILLLGVLATFSSQFIGLGTRIYSDASVREQLMSDIRFSLERLNREVRDAVPGSVRIEDVDGAAVERGACLRFWPIAAAGRYLSINQEIAGESALRLTMVAPGAEESMPVKGEWAIVYPVPEDGRSLWDGCASGRCVSAVTKLEESVSGALSLQVSDRFGSDSPARRVFFAGSQVRYCLQGGMLRREEIGDLTPTVLGTSVAGQPMAGSVAAGYFYRDPQAFGVDDEVGLRLELEQHGEQLSLDHKMAVWNVP</sequence>
<dbReference type="Pfam" id="PF07963">
    <property type="entry name" value="N_methyl"/>
    <property type="match status" value="1"/>
</dbReference>